<comment type="caution">
    <text evidence="5">The sequence shown here is derived from an EMBL/GenBank/DDBJ whole genome shotgun (WGS) entry which is preliminary data.</text>
</comment>
<dbReference type="InterPro" id="IPR015424">
    <property type="entry name" value="PyrdxlP-dep_Trfase"/>
</dbReference>
<protein>
    <recommendedName>
        <fullName evidence="4">Aromatic amino acid beta-eliminating lyase/threonine aldolase domain-containing protein</fullName>
    </recommendedName>
</protein>
<dbReference type="RefSeq" id="WP_154459148.1">
    <property type="nucleotide sequence ID" value="NZ_JAQYTQ010000048.1"/>
</dbReference>
<organism evidence="5 6">
    <name type="scientific">Floccifex porci</name>
    <dbReference type="NCBI Taxonomy" id="2606629"/>
    <lineage>
        <taxon>Bacteria</taxon>
        <taxon>Bacillati</taxon>
        <taxon>Bacillota</taxon>
        <taxon>Erysipelotrichia</taxon>
        <taxon>Erysipelotrichales</taxon>
        <taxon>Erysipelotrichaceae</taxon>
        <taxon>Floccifex</taxon>
    </lineage>
</organism>
<keyword evidence="6" id="KW-1185">Reference proteome</keyword>
<dbReference type="EMBL" id="VUMM01000001">
    <property type="protein sequence ID" value="MSS00678.1"/>
    <property type="molecule type" value="Genomic_DNA"/>
</dbReference>
<sequence length="345" mass="39401">MLFFRNDYGQGCIEEILSLLKEINYENITGYGLDPYCNKAKQLIKNQIPDLDVDVHFLAGGTIANQTIIKHILKPYEAVIACDTGHVSTHETGSIEATGHKVITLENNNGKLIPEMIKQCFDAHMLSYEHMVYPKLVYISNATEFGTVYTKEELMKLRDVCDELGLYLMMDGARLGQALMSSVCDYTINDIAKWCDVFYIGGTKNGALFGEACVITNPNLKSHFRFNLKQNGAMLAKGWLLGVQFIGLFENEHYFKCAKHANDCSKMIQDELIRLKYPLYMKSDTNQIFPVVTKEQFNYLSSEVDFEIWDKRNDMIVIRFVTSWCTKQEDVESLIQLLQKAVDLK</sequence>
<evidence type="ECO:0000259" key="4">
    <source>
        <dbReference type="Pfam" id="PF01212"/>
    </source>
</evidence>
<gene>
    <name evidence="5" type="ORF">FYJ50_00855</name>
</gene>
<dbReference type="AlphaFoldDB" id="A0A7X2T360"/>
<comment type="similarity">
    <text evidence="2">Belongs to the threonine aldolase family.</text>
</comment>
<evidence type="ECO:0000313" key="5">
    <source>
        <dbReference type="EMBL" id="MSS00678.1"/>
    </source>
</evidence>
<keyword evidence="3" id="KW-0663">Pyridoxal phosphate</keyword>
<dbReference type="Proteomes" id="UP000470082">
    <property type="component" value="Unassembled WGS sequence"/>
</dbReference>
<evidence type="ECO:0000256" key="3">
    <source>
        <dbReference type="ARBA" id="ARBA00022898"/>
    </source>
</evidence>
<proteinExistence type="inferred from homology"/>
<accession>A0A7X2T360</accession>
<dbReference type="Gene3D" id="3.90.1150.10">
    <property type="entry name" value="Aspartate Aminotransferase, domain 1"/>
    <property type="match status" value="1"/>
</dbReference>
<dbReference type="SUPFAM" id="SSF53383">
    <property type="entry name" value="PLP-dependent transferases"/>
    <property type="match status" value="1"/>
</dbReference>
<dbReference type="GO" id="GO:0006520">
    <property type="term" value="P:amino acid metabolic process"/>
    <property type="evidence" value="ECO:0007669"/>
    <property type="project" value="InterPro"/>
</dbReference>
<dbReference type="InterPro" id="IPR001597">
    <property type="entry name" value="ArAA_b-elim_lyase/Thr_aldolase"/>
</dbReference>
<dbReference type="InterPro" id="IPR015422">
    <property type="entry name" value="PyrdxlP-dep_Trfase_small"/>
</dbReference>
<evidence type="ECO:0000313" key="6">
    <source>
        <dbReference type="Proteomes" id="UP000470082"/>
    </source>
</evidence>
<feature type="domain" description="Aromatic amino acid beta-eliminating lyase/threonine aldolase" evidence="4">
    <location>
        <begin position="31"/>
        <end position="293"/>
    </location>
</feature>
<reference evidence="5 6" key="1">
    <citation type="submission" date="2019-08" db="EMBL/GenBank/DDBJ databases">
        <title>In-depth cultivation of the pig gut microbiome towards novel bacterial diversity and tailored functional studies.</title>
        <authorList>
            <person name="Wylensek D."/>
            <person name="Hitch T.C.A."/>
            <person name="Clavel T."/>
        </authorList>
    </citation>
    <scope>NUCLEOTIDE SEQUENCE [LARGE SCALE GENOMIC DNA]</scope>
    <source>
        <strain evidence="5 6">LKV-178-WT-2G</strain>
    </source>
</reference>
<comment type="cofactor">
    <cofactor evidence="1">
        <name>pyridoxal 5'-phosphate</name>
        <dbReference type="ChEBI" id="CHEBI:597326"/>
    </cofactor>
</comment>
<evidence type="ECO:0000256" key="2">
    <source>
        <dbReference type="ARBA" id="ARBA00006966"/>
    </source>
</evidence>
<dbReference type="PANTHER" id="PTHR48097:SF5">
    <property type="entry name" value="LOW SPECIFICITY L-THREONINE ALDOLASE"/>
    <property type="match status" value="1"/>
</dbReference>
<dbReference type="InterPro" id="IPR015421">
    <property type="entry name" value="PyrdxlP-dep_Trfase_major"/>
</dbReference>
<dbReference type="PANTHER" id="PTHR48097">
    <property type="entry name" value="L-THREONINE ALDOLASE-RELATED"/>
    <property type="match status" value="1"/>
</dbReference>
<evidence type="ECO:0000256" key="1">
    <source>
        <dbReference type="ARBA" id="ARBA00001933"/>
    </source>
</evidence>
<dbReference type="Gene3D" id="3.40.640.10">
    <property type="entry name" value="Type I PLP-dependent aspartate aminotransferase-like (Major domain)"/>
    <property type="match status" value="1"/>
</dbReference>
<dbReference type="Pfam" id="PF01212">
    <property type="entry name" value="Beta_elim_lyase"/>
    <property type="match status" value="1"/>
</dbReference>
<name>A0A7X2T360_9FIRM</name>
<dbReference type="GO" id="GO:0016829">
    <property type="term" value="F:lyase activity"/>
    <property type="evidence" value="ECO:0007669"/>
    <property type="project" value="InterPro"/>
</dbReference>